<proteinExistence type="predicted"/>
<dbReference type="AlphaFoldDB" id="A0AAC9RLP3"/>
<dbReference type="EMBL" id="CP017603">
    <property type="protein sequence ID" value="AOY77714.1"/>
    <property type="molecule type" value="Genomic_DNA"/>
</dbReference>
<accession>A0AAC9RLP3</accession>
<evidence type="ECO:0000313" key="1">
    <source>
        <dbReference type="EMBL" id="AOY77714.1"/>
    </source>
</evidence>
<protein>
    <submittedName>
        <fullName evidence="2">Uncharacterized protein</fullName>
    </submittedName>
</protein>
<gene>
    <name evidence="1" type="ORF">BJL90_18720</name>
    <name evidence="2" type="ORF">CLFO_27020</name>
</gene>
<organism evidence="2 4">
    <name type="scientific">Clostridium formicaceticum</name>
    <dbReference type="NCBI Taxonomy" id="1497"/>
    <lineage>
        <taxon>Bacteria</taxon>
        <taxon>Bacillati</taxon>
        <taxon>Bacillota</taxon>
        <taxon>Clostridia</taxon>
        <taxon>Eubacteriales</taxon>
        <taxon>Clostridiaceae</taxon>
        <taxon>Clostridium</taxon>
    </lineage>
</organism>
<reference evidence="2 4" key="2">
    <citation type="submission" date="2017-03" db="EMBL/GenBank/DDBJ databases">
        <title>Complete sequence of Clostridium formicaceticum DSM 92.</title>
        <authorList>
            <person name="Poehlein A."/>
            <person name="Karl M."/>
            <person name="Bengelsdorf F.R."/>
            <person name="Duerre P."/>
            <person name="Daniel R."/>
        </authorList>
    </citation>
    <scope>NUCLEOTIDE SEQUENCE [LARGE SCALE GENOMIC DNA]</scope>
    <source>
        <strain evidence="2 4">DSM 92</strain>
    </source>
</reference>
<name>A0AAC9RLP3_9CLOT</name>
<evidence type="ECO:0000313" key="3">
    <source>
        <dbReference type="Proteomes" id="UP000177894"/>
    </source>
</evidence>
<dbReference type="RefSeq" id="WP_070971718.1">
    <property type="nucleotide sequence ID" value="NZ_CP017603.1"/>
</dbReference>
<dbReference type="KEGG" id="cfm:BJL90_18720"/>
<dbReference type="EMBL" id="CP020559">
    <property type="protein sequence ID" value="ARE88301.1"/>
    <property type="molecule type" value="Genomic_DNA"/>
</dbReference>
<sequence length="94" mass="10872">MEKSVVIRTKDGSLSTEDFEDVPAMGYLLNSIIEITNCQEKSNKKYPAGFLEVVERYMEKNISEIKAINILNIQRAHFYRLLKDFGASRRRADN</sequence>
<reference evidence="1 3" key="1">
    <citation type="submission" date="2016-10" db="EMBL/GenBank/DDBJ databases">
        <title>Complete Genome Sequence of Acetogen Clostridium formicoaceticum ATCC 27076.</title>
        <authorList>
            <person name="Bao T."/>
            <person name="Cheng C."/>
            <person name="Zhao J."/>
            <person name="Yang S.-T."/>
            <person name="Wang J."/>
            <person name="Wang M."/>
        </authorList>
    </citation>
    <scope>NUCLEOTIDE SEQUENCE [LARGE SCALE GENOMIC DNA]</scope>
    <source>
        <strain evidence="1 3">ATCC 27076</strain>
    </source>
</reference>
<evidence type="ECO:0000313" key="4">
    <source>
        <dbReference type="Proteomes" id="UP000192478"/>
    </source>
</evidence>
<keyword evidence="3" id="KW-1185">Reference proteome</keyword>
<dbReference type="Proteomes" id="UP000177894">
    <property type="component" value="Chromosome"/>
</dbReference>
<dbReference type="Proteomes" id="UP000192478">
    <property type="component" value="Chromosome"/>
</dbReference>
<evidence type="ECO:0000313" key="2">
    <source>
        <dbReference type="EMBL" id="ARE88301.1"/>
    </source>
</evidence>